<reference evidence="1 2" key="1">
    <citation type="submission" date="2016-03" db="EMBL/GenBank/DDBJ databases">
        <title>Whole genome sequencing of Grifola frondosa 9006-11.</title>
        <authorList>
            <person name="Min B."/>
            <person name="Park H."/>
            <person name="Kim J.-G."/>
            <person name="Cho H."/>
            <person name="Oh Y.-L."/>
            <person name="Kong W.-S."/>
            <person name="Choi I.-G."/>
        </authorList>
    </citation>
    <scope>NUCLEOTIDE SEQUENCE [LARGE SCALE GENOMIC DNA]</scope>
    <source>
        <strain evidence="1 2">9006-11</strain>
    </source>
</reference>
<organism evidence="1 2">
    <name type="scientific">Grifola frondosa</name>
    <name type="common">Maitake</name>
    <name type="synonym">Polyporus frondosus</name>
    <dbReference type="NCBI Taxonomy" id="5627"/>
    <lineage>
        <taxon>Eukaryota</taxon>
        <taxon>Fungi</taxon>
        <taxon>Dikarya</taxon>
        <taxon>Basidiomycota</taxon>
        <taxon>Agaricomycotina</taxon>
        <taxon>Agaricomycetes</taxon>
        <taxon>Polyporales</taxon>
        <taxon>Grifolaceae</taxon>
        <taxon>Grifola</taxon>
    </lineage>
</organism>
<dbReference type="AlphaFoldDB" id="A0A1C7MA65"/>
<keyword evidence="2" id="KW-1185">Reference proteome</keyword>
<protein>
    <submittedName>
        <fullName evidence="1">Uncharacterized protein</fullName>
    </submittedName>
</protein>
<comment type="caution">
    <text evidence="1">The sequence shown here is derived from an EMBL/GenBank/DDBJ whole genome shotgun (WGS) entry which is preliminary data.</text>
</comment>
<gene>
    <name evidence="1" type="ORF">A0H81_06197</name>
</gene>
<name>A0A1C7MA65_GRIFR</name>
<evidence type="ECO:0000313" key="2">
    <source>
        <dbReference type="Proteomes" id="UP000092993"/>
    </source>
</evidence>
<dbReference type="EMBL" id="LUGG01000006">
    <property type="protein sequence ID" value="OBZ73813.1"/>
    <property type="molecule type" value="Genomic_DNA"/>
</dbReference>
<evidence type="ECO:0000313" key="1">
    <source>
        <dbReference type="EMBL" id="OBZ73813.1"/>
    </source>
</evidence>
<proteinExistence type="predicted"/>
<accession>A0A1C7MA65</accession>
<sequence length="192" mass="22031">MLIVLNQRPLVACTRHLLSAVVNIPHVATTAVTKDRIRTGYHTCSSIRSYPISRKQISKRCNPAIGNPSVRRREDIGLKCTCYQLFTKTIPAKSCHSYQIQHHVVVIFPRPRLGSEAHKSHDRWDDSSSFDLLAGDEHWDIFNIPALTFDWSATSHATMDKVAEVRAHRRDWEVRTSRRRLYSQHLSPLKAP</sequence>
<dbReference type="Proteomes" id="UP000092993">
    <property type="component" value="Unassembled WGS sequence"/>
</dbReference>